<name>A0A852X1T6_9MICO</name>
<keyword evidence="1 5" id="KW-0808">Transferase</keyword>
<evidence type="ECO:0000313" key="6">
    <source>
        <dbReference type="Proteomes" id="UP000592181"/>
    </source>
</evidence>
<organism evidence="5 6">
    <name type="scientific">Janibacter alkaliphilus</name>
    <dbReference type="NCBI Taxonomy" id="1069963"/>
    <lineage>
        <taxon>Bacteria</taxon>
        <taxon>Bacillati</taxon>
        <taxon>Actinomycetota</taxon>
        <taxon>Actinomycetes</taxon>
        <taxon>Micrococcales</taxon>
        <taxon>Intrasporangiaceae</taxon>
        <taxon>Janibacter</taxon>
    </lineage>
</organism>
<dbReference type="PANTHER" id="PTHR40392">
    <property type="entry name" value="2-PHOSPHO-L-LACTATE GUANYLYLTRANSFERASE"/>
    <property type="match status" value="1"/>
</dbReference>
<evidence type="ECO:0000256" key="3">
    <source>
        <dbReference type="ARBA" id="ARBA00022741"/>
    </source>
</evidence>
<dbReference type="EMBL" id="JACBZX010000001">
    <property type="protein sequence ID" value="NYG37056.1"/>
    <property type="molecule type" value="Genomic_DNA"/>
</dbReference>
<dbReference type="InterPro" id="IPR029044">
    <property type="entry name" value="Nucleotide-diphossugar_trans"/>
</dbReference>
<dbReference type="PANTHER" id="PTHR40392:SF1">
    <property type="entry name" value="2-PHOSPHO-L-LACTATE GUANYLYLTRANSFERASE"/>
    <property type="match status" value="1"/>
</dbReference>
<dbReference type="Gene3D" id="3.90.550.10">
    <property type="entry name" value="Spore Coat Polysaccharide Biosynthesis Protein SpsA, Chain A"/>
    <property type="match status" value="1"/>
</dbReference>
<evidence type="ECO:0000256" key="1">
    <source>
        <dbReference type="ARBA" id="ARBA00022679"/>
    </source>
</evidence>
<dbReference type="Proteomes" id="UP000592181">
    <property type="component" value="Unassembled WGS sequence"/>
</dbReference>
<accession>A0A852X1T6</accession>
<dbReference type="EC" id="2.7.7.68" evidence="5"/>
<proteinExistence type="predicted"/>
<reference evidence="5 6" key="1">
    <citation type="submission" date="2020-07" db="EMBL/GenBank/DDBJ databases">
        <title>Sequencing the genomes of 1000 actinobacteria strains.</title>
        <authorList>
            <person name="Klenk H.-P."/>
        </authorList>
    </citation>
    <scope>NUCLEOTIDE SEQUENCE [LARGE SCALE GENOMIC DNA]</scope>
    <source>
        <strain evidence="5 6">DSM 24723</strain>
    </source>
</reference>
<keyword evidence="6" id="KW-1185">Reference proteome</keyword>
<evidence type="ECO:0000256" key="2">
    <source>
        <dbReference type="ARBA" id="ARBA00022695"/>
    </source>
</evidence>
<dbReference type="InterPro" id="IPR002835">
    <property type="entry name" value="CofC"/>
</dbReference>
<dbReference type="AlphaFoldDB" id="A0A852X1T6"/>
<gene>
    <name evidence="5" type="ORF">BJY28_001525</name>
</gene>
<dbReference type="GO" id="GO:0043814">
    <property type="term" value="F:phospholactate guanylyltransferase activity"/>
    <property type="evidence" value="ECO:0007669"/>
    <property type="project" value="UniProtKB-EC"/>
</dbReference>
<dbReference type="RefSeq" id="WP_179462484.1">
    <property type="nucleotide sequence ID" value="NZ_JACBZX010000001.1"/>
</dbReference>
<sequence>MIALVPTKATQEAKSRLALPAPLHDDLVTAMREDVLAALSESSHIDRVVVVDEAGGLNAALQAASARLSATDPTSPVVVVPADLAALTPATLDAALAAATTALAPTGLAFVRDAEGSGTTLLVAATPDRLDPRYGPGSAEAHAQIATEVDADPRVRRDVDTLADLYAATALGLGPACAGALSAAATTGAR</sequence>
<protein>
    <submittedName>
        <fullName evidence="5">2-phospho-L-lactate guanylyltransferase</fullName>
        <ecNumber evidence="5">2.7.7.68</ecNumber>
    </submittedName>
</protein>
<dbReference type="SUPFAM" id="SSF53448">
    <property type="entry name" value="Nucleotide-diphospho-sugar transferases"/>
    <property type="match status" value="1"/>
</dbReference>
<evidence type="ECO:0000313" key="5">
    <source>
        <dbReference type="EMBL" id="NYG37056.1"/>
    </source>
</evidence>
<keyword evidence="3" id="KW-0547">Nucleotide-binding</keyword>
<keyword evidence="2 5" id="KW-0548">Nucleotidyltransferase</keyword>
<comment type="caution">
    <text evidence="5">The sequence shown here is derived from an EMBL/GenBank/DDBJ whole genome shotgun (WGS) entry which is preliminary data.</text>
</comment>
<evidence type="ECO:0000256" key="4">
    <source>
        <dbReference type="ARBA" id="ARBA00023134"/>
    </source>
</evidence>
<dbReference type="GO" id="GO:0005525">
    <property type="term" value="F:GTP binding"/>
    <property type="evidence" value="ECO:0007669"/>
    <property type="project" value="UniProtKB-KW"/>
</dbReference>
<keyword evidence="4" id="KW-0342">GTP-binding</keyword>